<sequence>QREKNKWYKKPTASNRLLHYESDHNLAMKKNIAINMIKKFLIANNGNHNDNDMQILINMLTNSGYPHNLIKKIFRVLRKQNNEDRTMVENEKNSKQSVIVIPHVNELTEELRHFLKKFGVRICTKLNPSIGDMVNKGKIVALNNINKNKTSEEKCIKTGEFAVYGLPCECGDLYTGETVSLHNRIKQYKMKIKKFDIE</sequence>
<dbReference type="OrthoDB" id="8963429at2759"/>
<accession>A0A816DDB8</accession>
<comment type="caution">
    <text evidence="2">The sequence shown here is derived from an EMBL/GenBank/DDBJ whole genome shotgun (WGS) entry which is preliminary data.</text>
</comment>
<dbReference type="PANTHER" id="PTHR21301">
    <property type="entry name" value="REVERSE TRANSCRIPTASE"/>
    <property type="match status" value="1"/>
</dbReference>
<keyword evidence="4" id="KW-1185">Reference proteome</keyword>
<evidence type="ECO:0000313" key="2">
    <source>
        <dbReference type="EMBL" id="CAF1631571.1"/>
    </source>
</evidence>
<proteinExistence type="predicted"/>
<dbReference type="EMBL" id="CAJNOQ010043789">
    <property type="protein sequence ID" value="CAF1631571.1"/>
    <property type="molecule type" value="Genomic_DNA"/>
</dbReference>
<protein>
    <recommendedName>
        <fullName evidence="1">Helix-turn-helix domain-containing protein</fullName>
    </recommendedName>
</protein>
<name>A0A816DDB8_9BILA</name>
<evidence type="ECO:0000313" key="4">
    <source>
        <dbReference type="Proteomes" id="UP000663829"/>
    </source>
</evidence>
<organism evidence="2 4">
    <name type="scientific">Didymodactylos carnosus</name>
    <dbReference type="NCBI Taxonomy" id="1234261"/>
    <lineage>
        <taxon>Eukaryota</taxon>
        <taxon>Metazoa</taxon>
        <taxon>Spiralia</taxon>
        <taxon>Gnathifera</taxon>
        <taxon>Rotifera</taxon>
        <taxon>Eurotatoria</taxon>
        <taxon>Bdelloidea</taxon>
        <taxon>Philodinida</taxon>
        <taxon>Philodinidae</taxon>
        <taxon>Didymodactylos</taxon>
    </lineage>
</organism>
<dbReference type="Proteomes" id="UP000681722">
    <property type="component" value="Unassembled WGS sequence"/>
</dbReference>
<dbReference type="Pfam" id="PF26215">
    <property type="entry name" value="HTH_animal"/>
    <property type="match status" value="1"/>
</dbReference>
<gene>
    <name evidence="2" type="ORF">GPM918_LOCUS44380</name>
    <name evidence="3" type="ORF">SRO942_LOCUS46199</name>
</gene>
<feature type="non-terminal residue" evidence="2">
    <location>
        <position position="1"/>
    </location>
</feature>
<dbReference type="EMBL" id="CAJOBC010111677">
    <property type="protein sequence ID" value="CAF4531058.1"/>
    <property type="molecule type" value="Genomic_DNA"/>
</dbReference>
<evidence type="ECO:0000313" key="3">
    <source>
        <dbReference type="EMBL" id="CAF4531058.1"/>
    </source>
</evidence>
<evidence type="ECO:0000259" key="1">
    <source>
        <dbReference type="Pfam" id="PF26215"/>
    </source>
</evidence>
<dbReference type="Proteomes" id="UP000663829">
    <property type="component" value="Unassembled WGS sequence"/>
</dbReference>
<dbReference type="AlphaFoldDB" id="A0A816DDB8"/>
<feature type="domain" description="Helix-turn-helix" evidence="1">
    <location>
        <begin position="16"/>
        <end position="75"/>
    </location>
</feature>
<reference evidence="2" key="1">
    <citation type="submission" date="2021-02" db="EMBL/GenBank/DDBJ databases">
        <authorList>
            <person name="Nowell W R."/>
        </authorList>
    </citation>
    <scope>NUCLEOTIDE SEQUENCE</scope>
</reference>
<dbReference type="InterPro" id="IPR058912">
    <property type="entry name" value="HTH_animal"/>
</dbReference>
<dbReference type="PANTHER" id="PTHR21301:SF10">
    <property type="entry name" value="REVERSE TRANSCRIPTASE DOMAIN-CONTAINING PROTEIN"/>
    <property type="match status" value="1"/>
</dbReference>